<reference evidence="3 4" key="1">
    <citation type="submission" date="2023-03" db="EMBL/GenBank/DDBJ databases">
        <title>Draft genome sequence of the bacteria which degrade cell wall of Tricholomamatutake.</title>
        <authorList>
            <person name="Konishi Y."/>
            <person name="Fukuta Y."/>
            <person name="Shirasaka N."/>
        </authorList>
    </citation>
    <scope>NUCLEOTIDE SEQUENCE [LARGE SCALE GENOMIC DNA]</scope>
    <source>
        <strain evidence="4">mu1</strain>
    </source>
</reference>
<organism evidence="3 4">
    <name type="scientific">Paenibacillus glycanilyticus</name>
    <dbReference type="NCBI Taxonomy" id="126569"/>
    <lineage>
        <taxon>Bacteria</taxon>
        <taxon>Bacillati</taxon>
        <taxon>Bacillota</taxon>
        <taxon>Bacilli</taxon>
        <taxon>Bacillales</taxon>
        <taxon>Paenibacillaceae</taxon>
        <taxon>Paenibacillus</taxon>
    </lineage>
</organism>
<dbReference type="Pfam" id="PF13561">
    <property type="entry name" value="adh_short_C2"/>
    <property type="match status" value="1"/>
</dbReference>
<evidence type="ECO:0000256" key="1">
    <source>
        <dbReference type="ARBA" id="ARBA00006484"/>
    </source>
</evidence>
<sequence length="272" mass="29195">MKKVYVITGGSGGIGIEVARRLGKQGTLLLADISEERLHQAVEQLAEEGISDVATQTVDITNEQQVERLAAAAVELGELGAIIHTAGLSPTMSSGRRIMEVNMVGTGLILKAFLPIAVPGSVAVCISSMSAYFFPRNDTYNGLLKQPLEDNFLDRIEVFTQGRPDMSYGMSKLGVQLIVEEQAWDWGQKGARIVSVSPGTINTAMGRQEAAESQSMKMLMDNTPLNRMGEATEIAAAVAFLCSLDSSYITGTDLRVDGGTVAKAQDLIKQRK</sequence>
<dbReference type="PANTHER" id="PTHR42760">
    <property type="entry name" value="SHORT-CHAIN DEHYDROGENASES/REDUCTASES FAMILY MEMBER"/>
    <property type="match status" value="1"/>
</dbReference>
<dbReference type="CDD" id="cd05233">
    <property type="entry name" value="SDR_c"/>
    <property type="match status" value="1"/>
</dbReference>
<comment type="similarity">
    <text evidence="1">Belongs to the short-chain dehydrogenases/reductases (SDR) family.</text>
</comment>
<comment type="caution">
    <text evidence="3">The sequence shown here is derived from an EMBL/GenBank/DDBJ whole genome shotgun (WGS) entry which is preliminary data.</text>
</comment>
<dbReference type="InterPro" id="IPR057326">
    <property type="entry name" value="KR_dom"/>
</dbReference>
<dbReference type="SUPFAM" id="SSF51735">
    <property type="entry name" value="NAD(P)-binding Rossmann-fold domains"/>
    <property type="match status" value="1"/>
</dbReference>
<dbReference type="Gene3D" id="3.40.50.720">
    <property type="entry name" value="NAD(P)-binding Rossmann-like Domain"/>
    <property type="match status" value="1"/>
</dbReference>
<feature type="domain" description="Ketoreductase" evidence="2">
    <location>
        <begin position="3"/>
        <end position="176"/>
    </location>
</feature>
<dbReference type="RefSeq" id="WP_284237741.1">
    <property type="nucleotide sequence ID" value="NZ_BSSQ01000005.1"/>
</dbReference>
<dbReference type="EMBL" id="BSSQ01000005">
    <property type="protein sequence ID" value="GLX67023.1"/>
    <property type="molecule type" value="Genomic_DNA"/>
</dbReference>
<name>A0ABQ6GCN1_9BACL</name>
<evidence type="ECO:0000313" key="3">
    <source>
        <dbReference type="EMBL" id="GLX67023.1"/>
    </source>
</evidence>
<dbReference type="InterPro" id="IPR002347">
    <property type="entry name" value="SDR_fam"/>
</dbReference>
<dbReference type="SMART" id="SM00822">
    <property type="entry name" value="PKS_KR"/>
    <property type="match status" value="1"/>
</dbReference>
<dbReference type="PRINTS" id="PR00081">
    <property type="entry name" value="GDHRDH"/>
</dbReference>
<evidence type="ECO:0000259" key="2">
    <source>
        <dbReference type="SMART" id="SM00822"/>
    </source>
</evidence>
<protein>
    <submittedName>
        <fullName evidence="3">Oxidoreductase</fullName>
    </submittedName>
</protein>
<dbReference type="Proteomes" id="UP001157114">
    <property type="component" value="Unassembled WGS sequence"/>
</dbReference>
<keyword evidence="4" id="KW-1185">Reference proteome</keyword>
<evidence type="ECO:0000313" key="4">
    <source>
        <dbReference type="Proteomes" id="UP001157114"/>
    </source>
</evidence>
<dbReference type="Pfam" id="PF00106">
    <property type="entry name" value="adh_short"/>
    <property type="match status" value="1"/>
</dbReference>
<gene>
    <name evidence="3" type="ORF">MU1_13670</name>
</gene>
<accession>A0ABQ6GCN1</accession>
<dbReference type="InterPro" id="IPR036291">
    <property type="entry name" value="NAD(P)-bd_dom_sf"/>
</dbReference>
<proteinExistence type="inferred from homology"/>